<evidence type="ECO:0000256" key="2">
    <source>
        <dbReference type="ARBA" id="ARBA00022679"/>
    </source>
</evidence>
<sequence>MTHNALRFPETDPTPIFEHFRGNQGSDLLTAAVAHFDLFGSLDRQPCSFDELAQRLGLAARPANVLVTALHAMKLLELREGRLELTPLAREHLVPGSDFDCGDYLGLAAQTPSVLQMVSLLKSNRPIGADASDGGGAAFIYRDGIASAMEAADTARHFTLALSGRAKNVAPALAEVADLTGAQQLLDIGGGTGIYSYALLQKHPALQAILLDRPEVLRVAEEVGQRYGVLDRCKFVGGDMFADPLPADVDAILLSNILHDWDLPECQNLIGRCAAALAPGGRLMIHDVFLNDALDGPLPIALYSASLFSLTEGRAYSGGEYRGWMEAAGLKCSETIATTGVHCGLLIATKPA</sequence>
<evidence type="ECO:0000256" key="1">
    <source>
        <dbReference type="ARBA" id="ARBA00022603"/>
    </source>
</evidence>
<dbReference type="InterPro" id="IPR016461">
    <property type="entry name" value="COMT-like"/>
</dbReference>
<dbReference type="GO" id="GO:0008171">
    <property type="term" value="F:O-methyltransferase activity"/>
    <property type="evidence" value="ECO:0007669"/>
    <property type="project" value="InterPro"/>
</dbReference>
<dbReference type="Gene3D" id="3.40.50.150">
    <property type="entry name" value="Vaccinia Virus protein VP39"/>
    <property type="match status" value="1"/>
</dbReference>
<dbReference type="InterPro" id="IPR036390">
    <property type="entry name" value="WH_DNA-bd_sf"/>
</dbReference>
<dbReference type="InterPro" id="IPR036388">
    <property type="entry name" value="WH-like_DNA-bd_sf"/>
</dbReference>
<dbReference type="GO" id="GO:0032259">
    <property type="term" value="P:methylation"/>
    <property type="evidence" value="ECO:0007669"/>
    <property type="project" value="UniProtKB-KW"/>
</dbReference>
<evidence type="ECO:0000313" key="6">
    <source>
        <dbReference type="Proteomes" id="UP000316770"/>
    </source>
</evidence>
<gene>
    <name evidence="5" type="primary">crtF</name>
    <name evidence="5" type="ORF">Mal33_21880</name>
</gene>
<dbReference type="PROSITE" id="PS51683">
    <property type="entry name" value="SAM_OMT_II"/>
    <property type="match status" value="1"/>
</dbReference>
<feature type="domain" description="O-methyltransferase C-terminal" evidence="4">
    <location>
        <begin position="154"/>
        <end position="330"/>
    </location>
</feature>
<protein>
    <submittedName>
        <fullName evidence="5">Demethylspheroidene O-methyltransferase</fullName>
        <ecNumber evidence="5">2.1.1.210</ecNumber>
    </submittedName>
</protein>
<evidence type="ECO:0000256" key="3">
    <source>
        <dbReference type="ARBA" id="ARBA00022691"/>
    </source>
</evidence>
<dbReference type="GO" id="GO:0043803">
    <property type="term" value="F:hydroxyneurosporene-O-methyltransferase activity"/>
    <property type="evidence" value="ECO:0007669"/>
    <property type="project" value="UniProtKB-EC"/>
</dbReference>
<evidence type="ECO:0000259" key="4">
    <source>
        <dbReference type="Pfam" id="PF00891"/>
    </source>
</evidence>
<keyword evidence="3" id="KW-0949">S-adenosyl-L-methionine</keyword>
<dbReference type="Gene3D" id="1.10.10.10">
    <property type="entry name" value="Winged helix-like DNA-binding domain superfamily/Winged helix DNA-binding domain"/>
    <property type="match status" value="1"/>
</dbReference>
<proteinExistence type="predicted"/>
<dbReference type="PANTHER" id="PTHR43712">
    <property type="entry name" value="PUTATIVE (AFU_ORTHOLOGUE AFUA_4G14580)-RELATED"/>
    <property type="match status" value="1"/>
</dbReference>
<accession>A0A518ISY9</accession>
<dbReference type="SUPFAM" id="SSF53335">
    <property type="entry name" value="S-adenosyl-L-methionine-dependent methyltransferases"/>
    <property type="match status" value="1"/>
</dbReference>
<dbReference type="Proteomes" id="UP000316770">
    <property type="component" value="Chromosome"/>
</dbReference>
<dbReference type="RefSeq" id="WP_145284356.1">
    <property type="nucleotide sequence ID" value="NZ_CP036318.1"/>
</dbReference>
<keyword evidence="2 5" id="KW-0808">Transferase</keyword>
<name>A0A518ISY9_9BACT</name>
<keyword evidence="6" id="KW-1185">Reference proteome</keyword>
<dbReference type="EMBL" id="CP036318">
    <property type="protein sequence ID" value="QDV56207.1"/>
    <property type="molecule type" value="Genomic_DNA"/>
</dbReference>
<dbReference type="CDD" id="cd02440">
    <property type="entry name" value="AdoMet_MTases"/>
    <property type="match status" value="1"/>
</dbReference>
<dbReference type="EC" id="2.1.1.210" evidence="5"/>
<dbReference type="InterPro" id="IPR001077">
    <property type="entry name" value="COMT_C"/>
</dbReference>
<reference evidence="5 6" key="1">
    <citation type="submission" date="2019-02" db="EMBL/GenBank/DDBJ databases">
        <title>Deep-cultivation of Planctomycetes and their phenomic and genomic characterization uncovers novel biology.</title>
        <authorList>
            <person name="Wiegand S."/>
            <person name="Jogler M."/>
            <person name="Boedeker C."/>
            <person name="Pinto D."/>
            <person name="Vollmers J."/>
            <person name="Rivas-Marin E."/>
            <person name="Kohn T."/>
            <person name="Peeters S.H."/>
            <person name="Heuer A."/>
            <person name="Rast P."/>
            <person name="Oberbeckmann S."/>
            <person name="Bunk B."/>
            <person name="Jeske O."/>
            <person name="Meyerdierks A."/>
            <person name="Storesund J.E."/>
            <person name="Kallscheuer N."/>
            <person name="Luecker S."/>
            <person name="Lage O.M."/>
            <person name="Pohl T."/>
            <person name="Merkel B.J."/>
            <person name="Hornburger P."/>
            <person name="Mueller R.-W."/>
            <person name="Bruemmer F."/>
            <person name="Labrenz M."/>
            <person name="Spormann A.M."/>
            <person name="Op den Camp H."/>
            <person name="Overmann J."/>
            <person name="Amann R."/>
            <person name="Jetten M.S.M."/>
            <person name="Mascher T."/>
            <person name="Medema M.H."/>
            <person name="Devos D.P."/>
            <person name="Kaster A.-K."/>
            <person name="Ovreas L."/>
            <person name="Rohde M."/>
            <person name="Galperin M.Y."/>
            <person name="Jogler C."/>
        </authorList>
    </citation>
    <scope>NUCLEOTIDE SEQUENCE [LARGE SCALE GENOMIC DNA]</scope>
    <source>
        <strain evidence="5 6">Mal33</strain>
    </source>
</reference>
<dbReference type="InterPro" id="IPR029063">
    <property type="entry name" value="SAM-dependent_MTases_sf"/>
</dbReference>
<dbReference type="SUPFAM" id="SSF46785">
    <property type="entry name" value="Winged helix' DNA-binding domain"/>
    <property type="match status" value="1"/>
</dbReference>
<dbReference type="PANTHER" id="PTHR43712:SF2">
    <property type="entry name" value="O-METHYLTRANSFERASE CICE"/>
    <property type="match status" value="1"/>
</dbReference>
<dbReference type="AlphaFoldDB" id="A0A518ISY9"/>
<dbReference type="Pfam" id="PF00891">
    <property type="entry name" value="Methyltransf_2"/>
    <property type="match status" value="1"/>
</dbReference>
<keyword evidence="1 5" id="KW-0489">Methyltransferase</keyword>
<evidence type="ECO:0000313" key="5">
    <source>
        <dbReference type="EMBL" id="QDV56207.1"/>
    </source>
</evidence>
<organism evidence="5 6">
    <name type="scientific">Rosistilla oblonga</name>
    <dbReference type="NCBI Taxonomy" id="2527990"/>
    <lineage>
        <taxon>Bacteria</taxon>
        <taxon>Pseudomonadati</taxon>
        <taxon>Planctomycetota</taxon>
        <taxon>Planctomycetia</taxon>
        <taxon>Pirellulales</taxon>
        <taxon>Pirellulaceae</taxon>
        <taxon>Rosistilla</taxon>
    </lineage>
</organism>